<dbReference type="Proteomes" id="UP000675284">
    <property type="component" value="Unassembled WGS sequence"/>
</dbReference>
<organism evidence="1 2">
    <name type="scientific">Virgibacillus salarius</name>
    <dbReference type="NCBI Taxonomy" id="447199"/>
    <lineage>
        <taxon>Bacteria</taxon>
        <taxon>Bacillati</taxon>
        <taxon>Bacillota</taxon>
        <taxon>Bacilli</taxon>
        <taxon>Bacillales</taxon>
        <taxon>Bacillaceae</taxon>
        <taxon>Virgibacillus</taxon>
    </lineage>
</organism>
<evidence type="ECO:0000313" key="2">
    <source>
        <dbReference type="Proteomes" id="UP000675284"/>
    </source>
</evidence>
<accession>A0A941DTI2</accession>
<protein>
    <submittedName>
        <fullName evidence="1">Flagellar protein</fullName>
    </submittedName>
</protein>
<keyword evidence="1" id="KW-0282">Flagellum</keyword>
<comment type="caution">
    <text evidence="1">The sequence shown here is derived from an EMBL/GenBank/DDBJ whole genome shotgun (WGS) entry which is preliminary data.</text>
</comment>
<sequence>MDHRIHQLPQQALQIPGAKHPNNQVNRASFKDLLTSELGLKELKVSKHATERLQERNIHIDKHQWQVIESKMAEAKQKGITDSLVVLDNAALLVSTKNNTVVTAMDRKEATSRIFTNINGTILIEK</sequence>
<dbReference type="NCBIfam" id="TIGR02530">
    <property type="entry name" value="flg_new"/>
    <property type="match status" value="1"/>
</dbReference>
<keyword evidence="1" id="KW-0966">Cell projection</keyword>
<keyword evidence="2" id="KW-1185">Reference proteome</keyword>
<gene>
    <name evidence="1" type="ORF">KCX74_02270</name>
</gene>
<dbReference type="EMBL" id="JAGSOT010000004">
    <property type="protein sequence ID" value="MBR7794864.1"/>
    <property type="molecule type" value="Genomic_DNA"/>
</dbReference>
<dbReference type="RefSeq" id="WP_026680898.1">
    <property type="nucleotide sequence ID" value="NZ_BAAACY010000099.1"/>
</dbReference>
<evidence type="ECO:0000313" key="1">
    <source>
        <dbReference type="EMBL" id="MBR7794864.1"/>
    </source>
</evidence>
<name>A0A941DTI2_9BACI</name>
<dbReference type="InterPro" id="IPR013367">
    <property type="entry name" value="Flagellar_put"/>
</dbReference>
<dbReference type="AlphaFoldDB" id="A0A941DTI2"/>
<proteinExistence type="predicted"/>
<dbReference type="Pfam" id="PF12611">
    <property type="entry name" value="Flagellar_put"/>
    <property type="match status" value="1"/>
</dbReference>
<reference evidence="1" key="1">
    <citation type="submission" date="2021-04" db="EMBL/GenBank/DDBJ databases">
        <title>Isolation and polyphasic classification of algal microorganism.</title>
        <authorList>
            <person name="Wang S."/>
        </authorList>
    </citation>
    <scope>NUCLEOTIDE SEQUENCE</scope>
    <source>
        <strain evidence="1">720a</strain>
    </source>
</reference>
<keyword evidence="1" id="KW-0969">Cilium</keyword>